<keyword evidence="1" id="KW-1133">Transmembrane helix</keyword>
<dbReference type="InterPro" id="IPR036691">
    <property type="entry name" value="Endo/exonu/phosph_ase_sf"/>
</dbReference>
<evidence type="ECO:0000313" key="3">
    <source>
        <dbReference type="EMBL" id="WOC11543.1"/>
    </source>
</evidence>
<reference evidence="3" key="1">
    <citation type="submission" date="2023-06" db="EMBL/GenBank/DDBJ databases">
        <title>Gordonia sp. nov. and Pseudochrobactrum sp. nov., two species isolated from the burying beetle Nicrophorus vespilloides.</title>
        <authorList>
            <person name="Poehlein A."/>
            <person name="Guzman J."/>
            <person name="Daniel R."/>
            <person name="Vilcinskas A."/>
        </authorList>
    </citation>
    <scope>NUCLEOTIDE SEQUENCE</scope>
    <source>
        <strain evidence="3">MP11Mi</strain>
    </source>
</reference>
<feature type="transmembrane region" description="Helical" evidence="1">
    <location>
        <begin position="63"/>
        <end position="86"/>
    </location>
</feature>
<feature type="domain" description="Endonuclease/exonuclease/phosphatase" evidence="2">
    <location>
        <begin position="99"/>
        <end position="304"/>
    </location>
</feature>
<dbReference type="GO" id="GO:0003824">
    <property type="term" value="F:catalytic activity"/>
    <property type="evidence" value="ECO:0007669"/>
    <property type="project" value="InterPro"/>
</dbReference>
<feature type="transmembrane region" description="Helical" evidence="1">
    <location>
        <begin position="7"/>
        <end position="29"/>
    </location>
</feature>
<dbReference type="InterPro" id="IPR005135">
    <property type="entry name" value="Endo/exonuclease/phosphatase"/>
</dbReference>
<protein>
    <recommendedName>
        <fullName evidence="2">Endonuclease/exonuclease/phosphatase domain-containing protein</fullName>
    </recommendedName>
</protein>
<gene>
    <name evidence="3" type="ORF">MP11Mi_06160</name>
</gene>
<dbReference type="Pfam" id="PF03372">
    <property type="entry name" value="Exo_endo_phos"/>
    <property type="match status" value="1"/>
</dbReference>
<name>A0AA97GSV4_9ACTN</name>
<dbReference type="SUPFAM" id="SSF56219">
    <property type="entry name" value="DNase I-like"/>
    <property type="match status" value="1"/>
</dbReference>
<proteinExistence type="predicted"/>
<evidence type="ECO:0000256" key="1">
    <source>
        <dbReference type="SAM" id="Phobius"/>
    </source>
</evidence>
<dbReference type="AlphaFoldDB" id="A0AA97GSV4"/>
<sequence length="312" mass="32982">MGEILRWVANIIGTCALVVAAAAFALHFWPTSRVPIVAVASVSPIVIGVAVVLALACLSAVRAWWRVGLTAVVAVAAIAVQAPYFVAAQALSGQPITVLTSNVMFGEGDVDELARMVRDNRVDVLAVQELTEDGADRIAASTIVDDLPHAFVRAGSGAKGTALYSRHPLSDKVEYPGFVFNQVSAVVAVPGHGDVEVFALHPVPPTITPQWESELGRLDEILHGAPENHPVIAMGDFNSTLDHARFRRLLTGGYHDAGEIAGVGWLPTYPTDKRFPAMVGIDHVLVRGLSAADVTSHDVPGSDHRAVLAHVG</sequence>
<dbReference type="EMBL" id="CP128986">
    <property type="protein sequence ID" value="WOC11543.1"/>
    <property type="molecule type" value="Genomic_DNA"/>
</dbReference>
<organism evidence="3">
    <name type="scientific">Gordonia sp. MP11Mi</name>
    <dbReference type="NCBI Taxonomy" id="3022769"/>
    <lineage>
        <taxon>Bacteria</taxon>
        <taxon>Bacillati</taxon>
        <taxon>Actinomycetota</taxon>
        <taxon>Actinomycetes</taxon>
        <taxon>Mycobacteriales</taxon>
        <taxon>Gordoniaceae</taxon>
        <taxon>Gordonia</taxon>
    </lineage>
</organism>
<keyword evidence="1" id="KW-0472">Membrane</keyword>
<dbReference type="Gene3D" id="3.60.10.10">
    <property type="entry name" value="Endonuclease/exonuclease/phosphatase"/>
    <property type="match status" value="1"/>
</dbReference>
<evidence type="ECO:0000259" key="2">
    <source>
        <dbReference type="Pfam" id="PF03372"/>
    </source>
</evidence>
<feature type="transmembrane region" description="Helical" evidence="1">
    <location>
        <begin position="35"/>
        <end position="56"/>
    </location>
</feature>
<keyword evidence="1" id="KW-0812">Transmembrane</keyword>
<accession>A0AA97GSV4</accession>
<dbReference type="RefSeq" id="WP_420040849.1">
    <property type="nucleotide sequence ID" value="NZ_CP128986.1"/>
</dbReference>